<evidence type="ECO:0000313" key="2">
    <source>
        <dbReference type="Proteomes" id="UP001224890"/>
    </source>
</evidence>
<proteinExistence type="predicted"/>
<keyword evidence="2" id="KW-1185">Reference proteome</keyword>
<dbReference type="EMBL" id="JAHMHR010000004">
    <property type="protein sequence ID" value="KAK1691592.1"/>
    <property type="molecule type" value="Genomic_DNA"/>
</dbReference>
<sequence length="220" mass="24586">MFENKCETLQSCGTRSRSNAGLHEPWPGRRFGMDNLFRRSLAVTRPRQVAEDEAVSADPGGFSSLSGRSVLILQVGRRSAWVDPTRCRRIAPGIPQRAVFSSDAVRLKKPPRHPVCQLTLLAVYCICLPQTDEQETSCGHSAFPISLAIVVWMAESANKTCSTDNCTLRLHGARFVPFSALVSGRFCGLSLFGSDLWMNRRSMKTLNYPFDRHPQRKTQD</sequence>
<comment type="caution">
    <text evidence="1">The sequence shown here is derived from an EMBL/GenBank/DDBJ whole genome shotgun (WGS) entry which is preliminary data.</text>
</comment>
<dbReference type="RefSeq" id="XP_060435287.1">
    <property type="nucleotide sequence ID" value="XM_060566401.1"/>
</dbReference>
<organism evidence="1 2">
    <name type="scientific">Colletotrichum godetiae</name>
    <dbReference type="NCBI Taxonomy" id="1209918"/>
    <lineage>
        <taxon>Eukaryota</taxon>
        <taxon>Fungi</taxon>
        <taxon>Dikarya</taxon>
        <taxon>Ascomycota</taxon>
        <taxon>Pezizomycotina</taxon>
        <taxon>Sordariomycetes</taxon>
        <taxon>Hypocreomycetidae</taxon>
        <taxon>Glomerellales</taxon>
        <taxon>Glomerellaceae</taxon>
        <taxon>Colletotrichum</taxon>
        <taxon>Colletotrichum acutatum species complex</taxon>
    </lineage>
</organism>
<reference evidence="1" key="1">
    <citation type="submission" date="2021-06" db="EMBL/GenBank/DDBJ databases">
        <title>Comparative genomics, transcriptomics and evolutionary studies reveal genomic signatures of adaptation to plant cell wall in hemibiotrophic fungi.</title>
        <authorList>
            <consortium name="DOE Joint Genome Institute"/>
            <person name="Baroncelli R."/>
            <person name="Diaz J.F."/>
            <person name="Benocci T."/>
            <person name="Peng M."/>
            <person name="Battaglia E."/>
            <person name="Haridas S."/>
            <person name="Andreopoulos W."/>
            <person name="Labutti K."/>
            <person name="Pangilinan J."/>
            <person name="Floch G.L."/>
            <person name="Makela M.R."/>
            <person name="Henrissat B."/>
            <person name="Grigoriev I.V."/>
            <person name="Crouch J.A."/>
            <person name="De Vries R.P."/>
            <person name="Sukno S.A."/>
            <person name="Thon M.R."/>
        </authorList>
    </citation>
    <scope>NUCLEOTIDE SEQUENCE</scope>
    <source>
        <strain evidence="1">CBS 193.32</strain>
    </source>
</reference>
<dbReference type="GeneID" id="85450927"/>
<name>A0AAJ0AXW7_9PEZI</name>
<protein>
    <submittedName>
        <fullName evidence="1">Uncharacterized protein</fullName>
    </submittedName>
</protein>
<dbReference type="Proteomes" id="UP001224890">
    <property type="component" value="Unassembled WGS sequence"/>
</dbReference>
<accession>A0AAJ0AXW7</accession>
<dbReference type="AlphaFoldDB" id="A0AAJ0AXW7"/>
<evidence type="ECO:0000313" key="1">
    <source>
        <dbReference type="EMBL" id="KAK1691592.1"/>
    </source>
</evidence>
<gene>
    <name evidence="1" type="ORF">BDP55DRAFT_268642</name>
</gene>